<evidence type="ECO:0000256" key="5">
    <source>
        <dbReference type="RuleBase" id="RU003682"/>
    </source>
</evidence>
<sequence length="369" mass="40733">MQVVTMASETAVSKDGLSLPLIDFSGYLHGDEQQKLAVSKAMLDGFRNAGFVYIKNYDITDETVASIFAHSAKFFARPTDQKDKLAWTTPQANRGYAAPGREKTSRIEDADKVAALIAESPDLKETFEIGREGVPGLPNNWPENLDADGAAFTDAMKGFFLTCRDLHMQVMRSIALGMGLDEAYFDGYTDGGDNNLRLLHYPAQHRSVFQQGKNVVRTGRHTDYGSITLLFQDGKNGGLQVKSPQGTFIDAPPIPGTIAFTLTYRANTKVINSGDLLARWANDTIRSTEHQVVEPPHADDVETYPPRYSIAYFCNPNFDRFIEAIPGTFEEGKSAEEGGKKYPGINSGEYLVQRLAATFKGVPRYQTAY</sequence>
<evidence type="ECO:0000256" key="4">
    <source>
        <dbReference type="ARBA" id="ARBA00023004"/>
    </source>
</evidence>
<dbReference type="SUPFAM" id="SSF51197">
    <property type="entry name" value="Clavaminate synthase-like"/>
    <property type="match status" value="1"/>
</dbReference>
<reference evidence="7" key="1">
    <citation type="submission" date="2023-01" db="EMBL/GenBank/DDBJ databases">
        <title>The chitinases involved in constricting ring structure development in the nematode-trapping fungus Drechslerella dactyloides.</title>
        <authorList>
            <person name="Wang R."/>
            <person name="Zhang L."/>
            <person name="Tang P."/>
            <person name="Li S."/>
            <person name="Liang L."/>
        </authorList>
    </citation>
    <scope>NUCLEOTIDE SEQUENCE</scope>
    <source>
        <strain evidence="7">YMF1.00031</strain>
    </source>
</reference>
<dbReference type="GO" id="GO:0046872">
    <property type="term" value="F:metal ion binding"/>
    <property type="evidence" value="ECO:0007669"/>
    <property type="project" value="UniProtKB-KW"/>
</dbReference>
<evidence type="ECO:0000259" key="6">
    <source>
        <dbReference type="PROSITE" id="PS51471"/>
    </source>
</evidence>
<accession>A0AAD6J031</accession>
<keyword evidence="2 5" id="KW-0479">Metal-binding</keyword>
<dbReference type="PANTHER" id="PTHR10209">
    <property type="entry name" value="OXIDOREDUCTASE, 2OG-FE II OXYGENASE FAMILY PROTEIN"/>
    <property type="match status" value="1"/>
</dbReference>
<name>A0AAD6J031_DREDA</name>
<dbReference type="Pfam" id="PF03171">
    <property type="entry name" value="2OG-FeII_Oxy"/>
    <property type="match status" value="1"/>
</dbReference>
<feature type="domain" description="Fe2OG dioxygenase" evidence="6">
    <location>
        <begin position="192"/>
        <end position="316"/>
    </location>
</feature>
<keyword evidence="8" id="KW-1185">Reference proteome</keyword>
<evidence type="ECO:0000256" key="2">
    <source>
        <dbReference type="ARBA" id="ARBA00022723"/>
    </source>
</evidence>
<dbReference type="PROSITE" id="PS51471">
    <property type="entry name" value="FE2OG_OXY"/>
    <property type="match status" value="1"/>
</dbReference>
<evidence type="ECO:0000256" key="1">
    <source>
        <dbReference type="ARBA" id="ARBA00008056"/>
    </source>
</evidence>
<evidence type="ECO:0000313" key="8">
    <source>
        <dbReference type="Proteomes" id="UP001221413"/>
    </source>
</evidence>
<dbReference type="PANTHER" id="PTHR10209:SF804">
    <property type="entry name" value="FE2OG DIOXYGENASE DOMAIN-CONTAINING PROTEIN"/>
    <property type="match status" value="1"/>
</dbReference>
<dbReference type="FunFam" id="2.60.120.330:FF:000030">
    <property type="entry name" value="Thymine dioxygenase"/>
    <property type="match status" value="1"/>
</dbReference>
<dbReference type="Proteomes" id="UP001221413">
    <property type="component" value="Unassembled WGS sequence"/>
</dbReference>
<dbReference type="InterPro" id="IPR044861">
    <property type="entry name" value="IPNS-like_FE2OG_OXY"/>
</dbReference>
<proteinExistence type="inferred from homology"/>
<protein>
    <submittedName>
        <fullName evidence="7">2-oxoglutarate-Fe(II) type oxidoreductase ppzD</fullName>
    </submittedName>
</protein>
<gene>
    <name evidence="7" type="ORF">Dda_2704</name>
</gene>
<evidence type="ECO:0000313" key="7">
    <source>
        <dbReference type="EMBL" id="KAJ6261905.1"/>
    </source>
</evidence>
<comment type="caution">
    <text evidence="7">The sequence shown here is derived from an EMBL/GenBank/DDBJ whole genome shotgun (WGS) entry which is preliminary data.</text>
</comment>
<dbReference type="InterPro" id="IPR027443">
    <property type="entry name" value="IPNS-like_sf"/>
</dbReference>
<evidence type="ECO:0000256" key="3">
    <source>
        <dbReference type="ARBA" id="ARBA00023002"/>
    </source>
</evidence>
<organism evidence="7 8">
    <name type="scientific">Drechslerella dactyloides</name>
    <name type="common">Nematode-trapping fungus</name>
    <name type="synonym">Arthrobotrys dactyloides</name>
    <dbReference type="NCBI Taxonomy" id="74499"/>
    <lineage>
        <taxon>Eukaryota</taxon>
        <taxon>Fungi</taxon>
        <taxon>Dikarya</taxon>
        <taxon>Ascomycota</taxon>
        <taxon>Pezizomycotina</taxon>
        <taxon>Orbiliomycetes</taxon>
        <taxon>Orbiliales</taxon>
        <taxon>Orbiliaceae</taxon>
        <taxon>Drechslerella</taxon>
    </lineage>
</organism>
<dbReference type="GO" id="GO:0016491">
    <property type="term" value="F:oxidoreductase activity"/>
    <property type="evidence" value="ECO:0007669"/>
    <property type="project" value="UniProtKB-KW"/>
</dbReference>
<dbReference type="InterPro" id="IPR005123">
    <property type="entry name" value="Oxoglu/Fe-dep_dioxygenase_dom"/>
</dbReference>
<dbReference type="GO" id="GO:0044283">
    <property type="term" value="P:small molecule biosynthetic process"/>
    <property type="evidence" value="ECO:0007669"/>
    <property type="project" value="UniProtKB-ARBA"/>
</dbReference>
<keyword evidence="4 5" id="KW-0408">Iron</keyword>
<dbReference type="InterPro" id="IPR026992">
    <property type="entry name" value="DIOX_N"/>
</dbReference>
<comment type="similarity">
    <text evidence="1 5">Belongs to the iron/ascorbate-dependent oxidoreductase family.</text>
</comment>
<dbReference type="EMBL" id="JAQGDS010000003">
    <property type="protein sequence ID" value="KAJ6261905.1"/>
    <property type="molecule type" value="Genomic_DNA"/>
</dbReference>
<dbReference type="Gene3D" id="2.60.120.330">
    <property type="entry name" value="B-lactam Antibiotic, Isopenicillin N Synthase, Chain"/>
    <property type="match status" value="1"/>
</dbReference>
<keyword evidence="3 5" id="KW-0560">Oxidoreductase</keyword>
<dbReference type="Pfam" id="PF14226">
    <property type="entry name" value="DIOX_N"/>
    <property type="match status" value="1"/>
</dbReference>
<dbReference type="AlphaFoldDB" id="A0AAD6J031"/>